<dbReference type="Proteomes" id="UP000011723">
    <property type="component" value="Chromosome"/>
</dbReference>
<gene>
    <name evidence="1" type="ORF">A605_00390</name>
</gene>
<keyword evidence="1" id="KW-0808">Transferase</keyword>
<protein>
    <submittedName>
        <fullName evidence="1">Putative aminotransferase</fullName>
    </submittedName>
</protein>
<dbReference type="GO" id="GO:0008483">
    <property type="term" value="F:transaminase activity"/>
    <property type="evidence" value="ECO:0007669"/>
    <property type="project" value="UniProtKB-KW"/>
</dbReference>
<dbReference type="InterPro" id="IPR015422">
    <property type="entry name" value="PyrdxlP-dep_Trfase_small"/>
</dbReference>
<accession>M1MTS6</accession>
<reference evidence="1 2" key="1">
    <citation type="journal article" date="2012" name="Stand. Genomic Sci.">
        <title>Genome sequence of the halotolerant bacterium Corynebacterium halotolerans type strain YIM 70093(T) (= DSM 44683(T)).</title>
        <authorList>
            <person name="Ruckert C."/>
            <person name="Albersmeier A."/>
            <person name="Al-Dilaimi A."/>
            <person name="Niehaus K."/>
            <person name="Szczepanowski R."/>
            <person name="Kalinowski J."/>
        </authorList>
    </citation>
    <scope>NUCLEOTIDE SEQUENCE [LARGE SCALE GENOMIC DNA]</scope>
    <source>
        <strain evidence="1">YIM 70093</strain>
    </source>
</reference>
<proteinExistence type="predicted"/>
<keyword evidence="1" id="KW-0032">Aminotransferase</keyword>
<sequence>MNRTRIAPPLAITEEDLVRGLDIIDEALGEIAGYAG</sequence>
<dbReference type="KEGG" id="chn:A605_00390"/>
<keyword evidence="2" id="KW-1185">Reference proteome</keyword>
<dbReference type="EMBL" id="CP003697">
    <property type="protein sequence ID" value="AGF71094.1"/>
    <property type="molecule type" value="Genomic_DNA"/>
</dbReference>
<evidence type="ECO:0000313" key="2">
    <source>
        <dbReference type="Proteomes" id="UP000011723"/>
    </source>
</evidence>
<dbReference type="HOGENOM" id="CLU_3355650_0_0_11"/>
<name>M1MTS6_9CORY</name>
<dbReference type="Gene3D" id="3.90.1150.10">
    <property type="entry name" value="Aspartate Aminotransferase, domain 1"/>
    <property type="match status" value="1"/>
</dbReference>
<evidence type="ECO:0000313" key="1">
    <source>
        <dbReference type="EMBL" id="AGF71094.1"/>
    </source>
</evidence>
<organism evidence="1 2">
    <name type="scientific">Corynebacterium halotolerans YIM 70093 = DSM 44683</name>
    <dbReference type="NCBI Taxonomy" id="1121362"/>
    <lineage>
        <taxon>Bacteria</taxon>
        <taxon>Bacillati</taxon>
        <taxon>Actinomycetota</taxon>
        <taxon>Actinomycetes</taxon>
        <taxon>Mycobacteriales</taxon>
        <taxon>Corynebacteriaceae</taxon>
        <taxon>Corynebacterium</taxon>
    </lineage>
</organism>
<dbReference type="AlphaFoldDB" id="M1MTS6"/>